<dbReference type="HOGENOM" id="CLU_912055_0_0_1"/>
<name>C6H9R6_AJECH</name>
<dbReference type="Proteomes" id="UP000002624">
    <property type="component" value="Unassembled WGS sequence"/>
</dbReference>
<dbReference type="EMBL" id="GG692421">
    <property type="protein sequence ID" value="EER43049.1"/>
    <property type="molecule type" value="Genomic_DNA"/>
</dbReference>
<gene>
    <name evidence="2" type="ORF">HCDG_02947</name>
</gene>
<evidence type="ECO:0000313" key="3">
    <source>
        <dbReference type="Proteomes" id="UP000002624"/>
    </source>
</evidence>
<proteinExistence type="predicted"/>
<feature type="region of interest" description="Disordered" evidence="1">
    <location>
        <begin position="27"/>
        <end position="47"/>
    </location>
</feature>
<feature type="compositionally biased region" description="Polar residues" evidence="1">
    <location>
        <begin position="32"/>
        <end position="47"/>
    </location>
</feature>
<dbReference type="VEuPathDB" id="FungiDB:HCDG_02947"/>
<sequence length="305" mass="33909">MVTRNDIAHRLLSIPISQVARESLDGAIEGPNNRQTTKVPAKPQTSKPLLTSWAPREILSNLQEGRRPPGPYVDYVERRLKSMGAVAPSQKSQSIQTSGESQLELWTPPRWFGGSITKQRSRIALVVHPNSGTWNKQAPFHSGSLMAHGHDASCQMIPQAIGAPSPDQQDPGYHRFDLEVTCPPGLARQEPPPRDWAWLYLARSGRAGLIVQSDTAAGFRCFVVWPTLPKWSKRAKVQLPRQLRNLWPKSPSNRTPKLSGPAYHMWAAQFTNMWSSTEEGPVVLRHSGFPFRVCSTRSAQDSAAT</sequence>
<evidence type="ECO:0000256" key="1">
    <source>
        <dbReference type="SAM" id="MobiDB-lite"/>
    </source>
</evidence>
<evidence type="ECO:0000313" key="2">
    <source>
        <dbReference type="EMBL" id="EER43049.1"/>
    </source>
</evidence>
<accession>C6H9R6</accession>
<dbReference type="AlphaFoldDB" id="C6H9R6"/>
<organism evidence="2 3">
    <name type="scientific">Ajellomyces capsulatus (strain H143)</name>
    <name type="common">Darling's disease fungus</name>
    <name type="synonym">Histoplasma capsulatum</name>
    <dbReference type="NCBI Taxonomy" id="544712"/>
    <lineage>
        <taxon>Eukaryota</taxon>
        <taxon>Fungi</taxon>
        <taxon>Dikarya</taxon>
        <taxon>Ascomycota</taxon>
        <taxon>Pezizomycotina</taxon>
        <taxon>Eurotiomycetes</taxon>
        <taxon>Eurotiomycetidae</taxon>
        <taxon>Onygenales</taxon>
        <taxon>Ajellomycetaceae</taxon>
        <taxon>Histoplasma</taxon>
    </lineage>
</organism>
<reference evidence="3" key="1">
    <citation type="submission" date="2009-05" db="EMBL/GenBank/DDBJ databases">
        <title>The genome sequence of Ajellomyces capsulatus strain H143.</title>
        <authorList>
            <person name="Champion M."/>
            <person name="Cuomo C.A."/>
            <person name="Ma L.-J."/>
            <person name="Henn M.R."/>
            <person name="Sil A."/>
            <person name="Goldman B."/>
            <person name="Young S.K."/>
            <person name="Kodira C.D."/>
            <person name="Zeng Q."/>
            <person name="Koehrsen M."/>
            <person name="Alvarado L."/>
            <person name="Berlin A.M."/>
            <person name="Borenstein D."/>
            <person name="Chen Z."/>
            <person name="Engels R."/>
            <person name="Freedman E."/>
            <person name="Gellesch M."/>
            <person name="Goldberg J."/>
            <person name="Griggs A."/>
            <person name="Gujja S."/>
            <person name="Heiman D.I."/>
            <person name="Hepburn T.A."/>
            <person name="Howarth C."/>
            <person name="Jen D."/>
            <person name="Larson L."/>
            <person name="Lewis B."/>
            <person name="Mehta T."/>
            <person name="Park D."/>
            <person name="Pearson M."/>
            <person name="Roberts A."/>
            <person name="Saif S."/>
            <person name="Shea T.D."/>
            <person name="Shenoy N."/>
            <person name="Sisk P."/>
            <person name="Stolte C."/>
            <person name="Sykes S."/>
            <person name="Walk T."/>
            <person name="White J."/>
            <person name="Yandava C."/>
            <person name="Klein B."/>
            <person name="McEwen J.G."/>
            <person name="Puccia R."/>
            <person name="Goldman G.H."/>
            <person name="Felipe M.S."/>
            <person name="Nino-Vega G."/>
            <person name="San-Blas G."/>
            <person name="Taylor J.W."/>
            <person name="Mendoza L."/>
            <person name="Galagan J.E."/>
            <person name="Nusbaum C."/>
            <person name="Birren B.W."/>
        </authorList>
    </citation>
    <scope>NUCLEOTIDE SEQUENCE [LARGE SCALE GENOMIC DNA]</scope>
    <source>
        <strain evidence="3">H143</strain>
    </source>
</reference>
<protein>
    <submittedName>
        <fullName evidence="2">Uncharacterized protein</fullName>
    </submittedName>
</protein>